<keyword evidence="3" id="KW-1185">Reference proteome</keyword>
<dbReference type="InterPro" id="IPR029058">
    <property type="entry name" value="AB_hydrolase_fold"/>
</dbReference>
<keyword evidence="2" id="KW-0378">Hydrolase</keyword>
<reference evidence="2 3" key="1">
    <citation type="submission" date="2018-09" db="EMBL/GenBank/DDBJ databases">
        <title>YIM 75507 draft genome.</title>
        <authorList>
            <person name="Tang S."/>
            <person name="Feng Y."/>
        </authorList>
    </citation>
    <scope>NUCLEOTIDE SEQUENCE [LARGE SCALE GENOMIC DNA]</scope>
    <source>
        <strain evidence="2 3">YIM 75507</strain>
    </source>
</reference>
<protein>
    <submittedName>
        <fullName evidence="2">Alpha/beta hydrolase</fullName>
    </submittedName>
</protein>
<dbReference type="PRINTS" id="PR00111">
    <property type="entry name" value="ABHYDROLASE"/>
</dbReference>
<dbReference type="InterPro" id="IPR050471">
    <property type="entry name" value="AB_hydrolase"/>
</dbReference>
<sequence>MLEVRTDDGRTLAVEEWAEPSGRPVVYLHGTPLSRLARHPDEEMFRRLGIRLITYDRPGFGESSPMRGRRIADAAADVAAIADALGLDRFRVFGVSGGGPHALACAALLPGRVERVAALACPAPIDADGLDWYAGLIEMNADEARAAAQGRDALEAHMKAEIAADLPSILPPIEQPILSRPEIRAMIGPAYAEAMRPGPDGAIDDTMALYGLPWGFDPAKITVPVYLWHGDLDTLVPAAHSRWLASRIPTATLRTDPGAGHAAHFDATPAMLDWLMSDSA</sequence>
<dbReference type="RefSeq" id="WP_119931921.1">
    <property type="nucleotide sequence ID" value="NZ_QZEY01000037.1"/>
</dbReference>
<comment type="caution">
    <text evidence="2">The sequence shown here is derived from an EMBL/GenBank/DDBJ whole genome shotgun (WGS) entry which is preliminary data.</text>
</comment>
<organism evidence="2 3">
    <name type="scientific">Bailinhaonella thermotolerans</name>
    <dbReference type="NCBI Taxonomy" id="1070861"/>
    <lineage>
        <taxon>Bacteria</taxon>
        <taxon>Bacillati</taxon>
        <taxon>Actinomycetota</taxon>
        <taxon>Actinomycetes</taxon>
        <taxon>Streptosporangiales</taxon>
        <taxon>Streptosporangiaceae</taxon>
        <taxon>Bailinhaonella</taxon>
    </lineage>
</organism>
<dbReference type="Gene3D" id="3.40.50.1820">
    <property type="entry name" value="alpha/beta hydrolase"/>
    <property type="match status" value="1"/>
</dbReference>
<gene>
    <name evidence="2" type="ORF">D5H75_40330</name>
</gene>
<accession>A0A3A3ZXC9</accession>
<dbReference type="EMBL" id="QZEY01000037">
    <property type="protein sequence ID" value="RJL19505.1"/>
    <property type="molecule type" value="Genomic_DNA"/>
</dbReference>
<evidence type="ECO:0000313" key="3">
    <source>
        <dbReference type="Proteomes" id="UP000265768"/>
    </source>
</evidence>
<evidence type="ECO:0000259" key="1">
    <source>
        <dbReference type="Pfam" id="PF00561"/>
    </source>
</evidence>
<dbReference type="SUPFAM" id="SSF53474">
    <property type="entry name" value="alpha/beta-Hydrolases"/>
    <property type="match status" value="1"/>
</dbReference>
<dbReference type="PANTHER" id="PTHR43433:SF10">
    <property type="entry name" value="AB HYDROLASE-1 DOMAIN-CONTAINING PROTEIN"/>
    <property type="match status" value="1"/>
</dbReference>
<proteinExistence type="predicted"/>
<dbReference type="Pfam" id="PF00561">
    <property type="entry name" value="Abhydrolase_1"/>
    <property type="match status" value="1"/>
</dbReference>
<dbReference type="Proteomes" id="UP000265768">
    <property type="component" value="Unassembled WGS sequence"/>
</dbReference>
<dbReference type="InterPro" id="IPR000073">
    <property type="entry name" value="AB_hydrolase_1"/>
</dbReference>
<dbReference type="GO" id="GO:0016787">
    <property type="term" value="F:hydrolase activity"/>
    <property type="evidence" value="ECO:0007669"/>
    <property type="project" value="UniProtKB-KW"/>
</dbReference>
<dbReference type="PANTHER" id="PTHR43433">
    <property type="entry name" value="HYDROLASE, ALPHA/BETA FOLD FAMILY PROTEIN"/>
    <property type="match status" value="1"/>
</dbReference>
<feature type="domain" description="AB hydrolase-1" evidence="1">
    <location>
        <begin position="24"/>
        <end position="267"/>
    </location>
</feature>
<evidence type="ECO:0000313" key="2">
    <source>
        <dbReference type="EMBL" id="RJL19505.1"/>
    </source>
</evidence>
<dbReference type="OrthoDB" id="9800988at2"/>
<dbReference type="AlphaFoldDB" id="A0A3A3ZXC9"/>
<name>A0A3A3ZXC9_9ACTN</name>